<evidence type="ECO:0000313" key="16">
    <source>
        <dbReference type="EMBL" id="KAK1174042.1"/>
    </source>
</evidence>
<feature type="compositionally biased region" description="Basic and acidic residues" evidence="13">
    <location>
        <begin position="335"/>
        <end position="344"/>
    </location>
</feature>
<dbReference type="PRINTS" id="PR00689">
    <property type="entry name" value="ACOABINDINGP"/>
</dbReference>
<comment type="function">
    <text evidence="10">Acyl-CoA binding protein which acts as the peroxisome receptor for pexophagy but is dispensable for aggrephagy and nonselective autophagy. Binds medium- and long-chain acyl-CoA esters.</text>
</comment>
<dbReference type="SUPFAM" id="SSF47027">
    <property type="entry name" value="Acyl-CoA binding protein"/>
    <property type="match status" value="1"/>
</dbReference>
<feature type="binding site" evidence="12">
    <location>
        <begin position="39"/>
        <end position="43"/>
    </location>
    <ligand>
        <name>an acyl-CoA</name>
        <dbReference type="ChEBI" id="CHEBI:58342"/>
    </ligand>
</feature>
<evidence type="ECO:0000256" key="9">
    <source>
        <dbReference type="ARBA" id="ARBA00023136"/>
    </source>
</evidence>
<dbReference type="AlphaFoldDB" id="A0AAD8LTC2"/>
<protein>
    <recommendedName>
        <fullName evidence="11">Acyl-CoA-binding domain-containing protein 5</fullName>
    </recommendedName>
</protein>
<dbReference type="Gene3D" id="1.20.80.10">
    <property type="match status" value="1"/>
</dbReference>
<evidence type="ECO:0000313" key="17">
    <source>
        <dbReference type="Proteomes" id="UP001230051"/>
    </source>
</evidence>
<feature type="region of interest" description="Disordered" evidence="13">
    <location>
        <begin position="329"/>
        <end position="392"/>
    </location>
</feature>
<evidence type="ECO:0000256" key="3">
    <source>
        <dbReference type="ARBA" id="ARBA00022448"/>
    </source>
</evidence>
<dbReference type="GO" id="GO:0000425">
    <property type="term" value="P:pexophagy"/>
    <property type="evidence" value="ECO:0007669"/>
    <property type="project" value="InterPro"/>
</dbReference>
<evidence type="ECO:0000256" key="14">
    <source>
        <dbReference type="SAM" id="Phobius"/>
    </source>
</evidence>
<comment type="subcellular location">
    <subcellularLocation>
        <location evidence="1">Membrane</location>
        <topology evidence="1">Single-pass membrane protein</topology>
    </subcellularLocation>
</comment>
<dbReference type="PANTHER" id="PTHR23310">
    <property type="entry name" value="ACYL-COA-BINDING PROTEIN, ACBP"/>
    <property type="match status" value="1"/>
</dbReference>
<feature type="compositionally biased region" description="Basic and acidic residues" evidence="13">
    <location>
        <begin position="252"/>
        <end position="267"/>
    </location>
</feature>
<dbReference type="PIRSF" id="PIRSF002412">
    <property type="entry name" value="MA_DBI"/>
    <property type="match status" value="1"/>
</dbReference>
<evidence type="ECO:0000256" key="5">
    <source>
        <dbReference type="ARBA" id="ARBA00022989"/>
    </source>
</evidence>
<feature type="compositionally biased region" description="Polar residues" evidence="13">
    <location>
        <begin position="214"/>
        <end position="228"/>
    </location>
</feature>
<keyword evidence="3 11" id="KW-0813">Transport</keyword>
<evidence type="ECO:0000256" key="6">
    <source>
        <dbReference type="ARBA" id="ARBA00023006"/>
    </source>
</evidence>
<keyword evidence="17" id="KW-1185">Reference proteome</keyword>
<feature type="binding site" evidence="12">
    <location>
        <position position="65"/>
    </location>
    <ligand>
        <name>an acyl-CoA</name>
        <dbReference type="ChEBI" id="CHEBI:58342"/>
    </ligand>
</feature>
<proteinExistence type="inferred from homology"/>
<feature type="binding site" evidence="12">
    <location>
        <position position="84"/>
    </location>
    <ligand>
        <name>an acyl-CoA</name>
        <dbReference type="ChEBI" id="CHEBI:58342"/>
    </ligand>
</feature>
<keyword evidence="9 14" id="KW-0472">Membrane</keyword>
<comment type="caution">
    <text evidence="16">The sequence shown here is derived from an EMBL/GenBank/DDBJ whole genome shotgun (WGS) entry which is preliminary data.</text>
</comment>
<feature type="compositionally biased region" description="Polar residues" evidence="13">
    <location>
        <begin position="361"/>
        <end position="373"/>
    </location>
</feature>
<sequence>MADDKPIHELRFEAAVKVIQSLPKNGSFQPSNEMMLQFYSYYKQATQGPCNLPRPGFWDPIGKYKWDAWNDLGDMSREEAMIAYVEEMKKIIETMPMTEKVEELLHVLGPFYEIIEDNKKIHSVSDLSSGIGNMLTSTPNLKELNGIQEGSDSGAESESDNKEDEEEEEDEDEEKEESEKEDVTDLKLMIEDSAGKEKIPLANGNVEKRHPSVVNGSPSNRSVLNGNNSEEKLNQKSQTLESPDLSDVNSHVTEHSEDVSSLHHLTSDSDSEVYCDSMEQLVQEESSEVFLNHSLEFQEVSHSQLSPRMDLPEPVQLCSVDESCAAGSLQGGAEGVKRGGEDGKPSGNGTQKERLEKTGYSGLQQRRGSRTQVTGGGVQDVQLGSGGDGDRWGTEDLARGSLDEQIAAVLMRLQEDMKSVMQRLHTLEALTNSQTQARSLTLQPNYPSSVNKKPSWWPFDISPGTLALALIWPFVAQWLVRLYLQRRRRKMK</sequence>
<dbReference type="Proteomes" id="UP001230051">
    <property type="component" value="Unassembled WGS sequence"/>
</dbReference>
<evidence type="ECO:0000256" key="11">
    <source>
        <dbReference type="PIRNR" id="PIRNR002412"/>
    </source>
</evidence>
<dbReference type="InterPro" id="IPR000582">
    <property type="entry name" value="Acyl-CoA-binding_protein"/>
</dbReference>
<dbReference type="FunFam" id="1.20.80.10:FF:000010">
    <property type="entry name" value="Acyl-CoA-binding domain-containing protein 5"/>
    <property type="match status" value="1"/>
</dbReference>
<evidence type="ECO:0000256" key="1">
    <source>
        <dbReference type="ARBA" id="ARBA00004167"/>
    </source>
</evidence>
<feature type="compositionally biased region" description="Acidic residues" evidence="13">
    <location>
        <begin position="155"/>
        <end position="176"/>
    </location>
</feature>
<comment type="similarity">
    <text evidence="2">Belongs to the ATG37 family.</text>
</comment>
<dbReference type="GO" id="GO:0000062">
    <property type="term" value="F:fatty-acyl-CoA binding"/>
    <property type="evidence" value="ECO:0007669"/>
    <property type="project" value="InterPro"/>
</dbReference>
<dbReference type="InterPro" id="IPR035984">
    <property type="entry name" value="Acyl-CoA-binding_sf"/>
</dbReference>
<evidence type="ECO:0000256" key="2">
    <source>
        <dbReference type="ARBA" id="ARBA00010310"/>
    </source>
</evidence>
<name>A0AAD8LTC2_ACIOX</name>
<feature type="region of interest" description="Disordered" evidence="13">
    <location>
        <begin position="137"/>
        <end position="271"/>
    </location>
</feature>
<dbReference type="Pfam" id="PF00887">
    <property type="entry name" value="ACBP"/>
    <property type="match status" value="1"/>
</dbReference>
<gene>
    <name evidence="16" type="primary">ACBD5</name>
    <name evidence="16" type="ORF">AOXY_G4308</name>
</gene>
<keyword evidence="4 14" id="KW-0812">Transmembrane</keyword>
<evidence type="ECO:0000256" key="4">
    <source>
        <dbReference type="ARBA" id="ARBA00022692"/>
    </source>
</evidence>
<feature type="binding site" evidence="12">
    <location>
        <begin position="19"/>
        <end position="28"/>
    </location>
    <ligand>
        <name>an acyl-CoA</name>
        <dbReference type="ChEBI" id="CHEBI:58342"/>
    </ligand>
</feature>
<dbReference type="PROSITE" id="PS51228">
    <property type="entry name" value="ACB_2"/>
    <property type="match status" value="1"/>
</dbReference>
<dbReference type="EMBL" id="JAGXEW010000003">
    <property type="protein sequence ID" value="KAK1174042.1"/>
    <property type="molecule type" value="Genomic_DNA"/>
</dbReference>
<feature type="transmembrane region" description="Helical" evidence="14">
    <location>
        <begin position="461"/>
        <end position="484"/>
    </location>
</feature>
<evidence type="ECO:0000256" key="7">
    <source>
        <dbReference type="ARBA" id="ARBA00023054"/>
    </source>
</evidence>
<reference evidence="16" key="1">
    <citation type="submission" date="2022-02" db="EMBL/GenBank/DDBJ databases">
        <title>Atlantic sturgeon de novo genome assembly.</title>
        <authorList>
            <person name="Stock M."/>
            <person name="Klopp C."/>
            <person name="Guiguen Y."/>
            <person name="Cabau C."/>
            <person name="Parinello H."/>
            <person name="Santidrian Yebra-Pimentel E."/>
            <person name="Kuhl H."/>
            <person name="Dirks R.P."/>
            <person name="Guessner J."/>
            <person name="Wuertz S."/>
            <person name="Du K."/>
            <person name="Schartl M."/>
        </authorList>
    </citation>
    <scope>NUCLEOTIDE SEQUENCE</scope>
    <source>
        <strain evidence="16">STURGEONOMICS-FGT-2020</strain>
        <tissue evidence="16">Whole blood</tissue>
    </source>
</reference>
<evidence type="ECO:0000256" key="8">
    <source>
        <dbReference type="ARBA" id="ARBA00023121"/>
    </source>
</evidence>
<dbReference type="GO" id="GO:0006631">
    <property type="term" value="P:fatty acid metabolic process"/>
    <property type="evidence" value="ECO:0007669"/>
    <property type="project" value="TreeGrafter"/>
</dbReference>
<evidence type="ECO:0000256" key="10">
    <source>
        <dbReference type="ARBA" id="ARBA00025481"/>
    </source>
</evidence>
<organism evidence="16 17">
    <name type="scientific">Acipenser oxyrinchus oxyrinchus</name>
    <dbReference type="NCBI Taxonomy" id="40147"/>
    <lineage>
        <taxon>Eukaryota</taxon>
        <taxon>Metazoa</taxon>
        <taxon>Chordata</taxon>
        <taxon>Craniata</taxon>
        <taxon>Vertebrata</taxon>
        <taxon>Euteleostomi</taxon>
        <taxon>Actinopterygii</taxon>
        <taxon>Chondrostei</taxon>
        <taxon>Acipenseriformes</taxon>
        <taxon>Acipenseridae</taxon>
        <taxon>Acipenser</taxon>
    </lineage>
</organism>
<keyword evidence="8 11" id="KW-0446">Lipid-binding</keyword>
<feature type="compositionally biased region" description="Basic and acidic residues" evidence="13">
    <location>
        <begin position="177"/>
        <end position="199"/>
    </location>
</feature>
<keyword evidence="6" id="KW-0072">Autophagy</keyword>
<evidence type="ECO:0000256" key="13">
    <source>
        <dbReference type="SAM" id="MobiDB-lite"/>
    </source>
</evidence>
<dbReference type="InterPro" id="IPR014352">
    <property type="entry name" value="FERM/acyl-CoA-bd_prot_sf"/>
</dbReference>
<dbReference type="PANTHER" id="PTHR23310:SF6">
    <property type="entry name" value="ACYL-COA-BINDING DOMAIN-CONTAINING PROTEIN 5"/>
    <property type="match status" value="1"/>
</dbReference>
<dbReference type="CDD" id="cd00435">
    <property type="entry name" value="ACBP"/>
    <property type="match status" value="1"/>
</dbReference>
<keyword evidence="5 14" id="KW-1133">Transmembrane helix</keyword>
<evidence type="ECO:0000259" key="15">
    <source>
        <dbReference type="PROSITE" id="PS51228"/>
    </source>
</evidence>
<dbReference type="GO" id="GO:0005777">
    <property type="term" value="C:peroxisome"/>
    <property type="evidence" value="ECO:0007669"/>
    <property type="project" value="TreeGrafter"/>
</dbReference>
<dbReference type="InterPro" id="IPR016347">
    <property type="entry name" value="ACBD5"/>
</dbReference>
<dbReference type="GO" id="GO:0016020">
    <property type="term" value="C:membrane"/>
    <property type="evidence" value="ECO:0007669"/>
    <property type="project" value="UniProtKB-SubCell"/>
</dbReference>
<dbReference type="PROSITE" id="PS00880">
    <property type="entry name" value="ACB_1"/>
    <property type="match status" value="1"/>
</dbReference>
<accession>A0AAD8LTC2</accession>
<evidence type="ECO:0000256" key="12">
    <source>
        <dbReference type="PIRSR" id="PIRSR002412-1"/>
    </source>
</evidence>
<dbReference type="InterPro" id="IPR022408">
    <property type="entry name" value="Acyl-CoA-binding_prot_CS"/>
</dbReference>
<feature type="compositionally biased region" description="Polar residues" evidence="13">
    <location>
        <begin position="235"/>
        <end position="251"/>
    </location>
</feature>
<feature type="domain" description="ACB" evidence="15">
    <location>
        <begin position="8"/>
        <end position="97"/>
    </location>
</feature>
<keyword evidence="7" id="KW-0175">Coiled coil</keyword>